<organism evidence="3 4">
    <name type="scientific">Kocuria tytonis</name>
    <dbReference type="NCBI Taxonomy" id="2054280"/>
    <lineage>
        <taxon>Bacteria</taxon>
        <taxon>Bacillati</taxon>
        <taxon>Actinomycetota</taxon>
        <taxon>Actinomycetes</taxon>
        <taxon>Micrococcales</taxon>
        <taxon>Micrococcaceae</taxon>
        <taxon>Kocuria</taxon>
    </lineage>
</organism>
<dbReference type="SUPFAM" id="SSF56601">
    <property type="entry name" value="beta-lactamase/transpeptidase-like"/>
    <property type="match status" value="1"/>
</dbReference>
<dbReference type="GO" id="GO:0008800">
    <property type="term" value="F:beta-lactamase activity"/>
    <property type="evidence" value="ECO:0007669"/>
    <property type="project" value="InterPro"/>
</dbReference>
<dbReference type="PANTHER" id="PTHR35333:SF3">
    <property type="entry name" value="BETA-LACTAMASE-TYPE TRANSPEPTIDASE FOLD CONTAINING PROTEIN"/>
    <property type="match status" value="1"/>
</dbReference>
<dbReference type="AlphaFoldDB" id="A0A495A9K8"/>
<reference evidence="3 4" key="1">
    <citation type="submission" date="2018-10" db="EMBL/GenBank/DDBJ databases">
        <title>Kocuria tytouropygialis sp. nov., isolated from the uropygial gland of an American barn owl (Tyto furcata).</title>
        <authorList>
            <person name="Braun M.S."/>
            <person name="Wang E."/>
            <person name="Zimmermann S."/>
            <person name="Wagner H."/>
            <person name="Wink M."/>
        </authorList>
    </citation>
    <scope>NUCLEOTIDE SEQUENCE [LARGE SCALE GENOMIC DNA]</scope>
    <source>
        <strain evidence="3 4">442</strain>
    </source>
</reference>
<feature type="domain" description="Beta-lactamase class A catalytic" evidence="2">
    <location>
        <begin position="69"/>
        <end position="293"/>
    </location>
</feature>
<dbReference type="Proteomes" id="UP000249516">
    <property type="component" value="Unassembled WGS sequence"/>
</dbReference>
<dbReference type="Gene3D" id="3.40.710.10">
    <property type="entry name" value="DD-peptidase/beta-lactamase superfamily"/>
    <property type="match status" value="1"/>
</dbReference>
<evidence type="ECO:0000256" key="1">
    <source>
        <dbReference type="SAM" id="MobiDB-lite"/>
    </source>
</evidence>
<dbReference type="GO" id="GO:0030655">
    <property type="term" value="P:beta-lactam antibiotic catabolic process"/>
    <property type="evidence" value="ECO:0007669"/>
    <property type="project" value="InterPro"/>
</dbReference>
<dbReference type="InterPro" id="IPR045155">
    <property type="entry name" value="Beta-lactam_cat"/>
</dbReference>
<evidence type="ECO:0000259" key="2">
    <source>
        <dbReference type="Pfam" id="PF13354"/>
    </source>
</evidence>
<evidence type="ECO:0000313" key="3">
    <source>
        <dbReference type="EMBL" id="RKQ36736.1"/>
    </source>
</evidence>
<dbReference type="InterPro" id="IPR000871">
    <property type="entry name" value="Beta-lactam_class-A"/>
</dbReference>
<comment type="caution">
    <text evidence="3">The sequence shown here is derived from an EMBL/GenBank/DDBJ whole genome shotgun (WGS) entry which is preliminary data.</text>
</comment>
<dbReference type="Pfam" id="PF13354">
    <property type="entry name" value="Beta-lactamase2"/>
    <property type="match status" value="1"/>
</dbReference>
<keyword evidence="4" id="KW-1185">Reference proteome</keyword>
<feature type="region of interest" description="Disordered" evidence="1">
    <location>
        <begin position="172"/>
        <end position="191"/>
    </location>
</feature>
<protein>
    <submittedName>
        <fullName evidence="3">Serine hydrolase</fullName>
    </submittedName>
</protein>
<proteinExistence type="predicted"/>
<sequence length="324" mass="35488">MPYHRPGMRQWCFTTAWGGALHMSGETWNSAGVDAALRQLGREVAEFLQSEDMTGAVSARVIDAPELPVFSFHEEEVFPAASLYKLAVMMAFCREVDHGVLEPSALVDLSPADRAQGPTGLAILEDTVRISWRDLVRLMMSISDNAAAESVLRKVGTSRVHETLRLMGATRTEIRPTPPSGNGAPASFDDEGRDRYLMPDPVQYDPLSVSSTTASDLVTLLCAIWQDRAASAEQCAFMRQVLSQQAWGHRFAEAFSYPGVTVAAKTGSFGSLSHEAGVVSHPGEKSIAVAVLTRSVRRERQIPLSNKVVGQIARHCVRNYRQFL</sequence>
<accession>A0A495A9K8</accession>
<name>A0A495A9K8_9MICC</name>
<gene>
    <name evidence="3" type="ORF">C1C97_003690</name>
</gene>
<dbReference type="EMBL" id="PNJG02000001">
    <property type="protein sequence ID" value="RKQ36736.1"/>
    <property type="molecule type" value="Genomic_DNA"/>
</dbReference>
<dbReference type="GO" id="GO:0046677">
    <property type="term" value="P:response to antibiotic"/>
    <property type="evidence" value="ECO:0007669"/>
    <property type="project" value="InterPro"/>
</dbReference>
<evidence type="ECO:0000313" key="4">
    <source>
        <dbReference type="Proteomes" id="UP000249516"/>
    </source>
</evidence>
<keyword evidence="3" id="KW-0378">Hydrolase</keyword>
<dbReference type="PANTHER" id="PTHR35333">
    <property type="entry name" value="BETA-LACTAMASE"/>
    <property type="match status" value="1"/>
</dbReference>
<dbReference type="InterPro" id="IPR012338">
    <property type="entry name" value="Beta-lactam/transpept-like"/>
</dbReference>